<keyword evidence="4" id="KW-1185">Reference proteome</keyword>
<dbReference type="SUPFAM" id="SSF52540">
    <property type="entry name" value="P-loop containing nucleoside triphosphate hydrolases"/>
    <property type="match status" value="1"/>
</dbReference>
<dbReference type="InterPro" id="IPR014555">
    <property type="entry name" value="RecF-like"/>
</dbReference>
<sequence>METADAMWPRISISRVRIENFRSIRACDVELGSLNVLVGPNAAGKSNFMDAIRFTSDALSYSLTDAIQRRGGLRQILHMAPGSGGSNAAAMSIGLHLHRPESGDAPAGDARYEFAVGSDSTGRAAVLSERFEGFGSWEDAGIARRDDAAAFGDRGVAELPLGFELDPGSLALNQYAGTDPRRAVVDFFKSASFYDLHMSALRGIDDSDPAMRPDRLGPHGEHLGHILGRIAELDPDAKETLDAYLSAMIPNAIGLDQRSELDGTVSAVEGRFAAKSGDTELKVQRWALSEGTLRLGGILAALLQPHVFDGAIPFIGIEEPEKALHPPKLGLLYEILAAASQNTQVMVTTQSPDLLDNKEARPEHILAVENIDAATVVGPLDEVGCSLFNDKILTLTELLRVGSMHPARVNPETEGPDGEPA</sequence>
<dbReference type="InterPro" id="IPR027417">
    <property type="entry name" value="P-loop_NTPase"/>
</dbReference>
<dbReference type="RefSeq" id="WP_136535655.1">
    <property type="nucleotide sequence ID" value="NZ_STGY01000061.1"/>
</dbReference>
<gene>
    <name evidence="3" type="ORF">FAB82_16585</name>
</gene>
<evidence type="ECO:0000259" key="2">
    <source>
        <dbReference type="Pfam" id="PF13304"/>
    </source>
</evidence>
<dbReference type="GO" id="GO:0016887">
    <property type="term" value="F:ATP hydrolysis activity"/>
    <property type="evidence" value="ECO:0007669"/>
    <property type="project" value="InterPro"/>
</dbReference>
<keyword evidence="1" id="KW-0227">DNA damage</keyword>
<dbReference type="GO" id="GO:0006302">
    <property type="term" value="P:double-strand break repair"/>
    <property type="evidence" value="ECO:0007669"/>
    <property type="project" value="TreeGrafter"/>
</dbReference>
<dbReference type="GO" id="GO:0005524">
    <property type="term" value="F:ATP binding"/>
    <property type="evidence" value="ECO:0007669"/>
    <property type="project" value="InterPro"/>
</dbReference>
<dbReference type="AlphaFoldDB" id="A0A4V4HRZ1"/>
<dbReference type="Gene3D" id="3.40.50.300">
    <property type="entry name" value="P-loop containing nucleotide triphosphate hydrolases"/>
    <property type="match status" value="2"/>
</dbReference>
<dbReference type="Proteomes" id="UP000308760">
    <property type="component" value="Unassembled WGS sequence"/>
</dbReference>
<dbReference type="PANTHER" id="PTHR32182:SF22">
    <property type="entry name" value="ATP-DEPENDENT ENDONUCLEASE, OLD FAMILY-RELATED"/>
    <property type="match status" value="1"/>
</dbReference>
<name>A0A4V4HRZ1_9ACTN</name>
<proteinExistence type="predicted"/>
<protein>
    <recommendedName>
        <fullName evidence="2">ATPase AAA-type core domain-containing protein</fullName>
    </recommendedName>
</protein>
<dbReference type="PANTHER" id="PTHR32182">
    <property type="entry name" value="DNA REPLICATION AND REPAIR PROTEIN RECF"/>
    <property type="match status" value="1"/>
</dbReference>
<dbReference type="GO" id="GO:0000731">
    <property type="term" value="P:DNA synthesis involved in DNA repair"/>
    <property type="evidence" value="ECO:0007669"/>
    <property type="project" value="TreeGrafter"/>
</dbReference>
<keyword evidence="1" id="KW-0742">SOS response</keyword>
<reference evidence="4" key="1">
    <citation type="submission" date="2019-04" db="EMBL/GenBank/DDBJ databases">
        <title>Nocardioides xinjiangensis sp. nov.</title>
        <authorList>
            <person name="Liu S."/>
        </authorList>
    </citation>
    <scope>NUCLEOTIDE SEQUENCE [LARGE SCALE GENOMIC DNA]</scope>
    <source>
        <strain evidence="4">18</strain>
    </source>
</reference>
<reference evidence="3 4" key="2">
    <citation type="submission" date="2019-05" db="EMBL/GenBank/DDBJ databases">
        <title>Glycomyces buryatensis sp. nov.</title>
        <authorList>
            <person name="Nikitina E."/>
        </authorList>
    </citation>
    <scope>NUCLEOTIDE SEQUENCE [LARGE SCALE GENOMIC DNA]</scope>
    <source>
        <strain evidence="3 4">18</strain>
    </source>
</reference>
<accession>A0A4V4HRZ1</accession>
<evidence type="ECO:0000256" key="1">
    <source>
        <dbReference type="ARBA" id="ARBA00023236"/>
    </source>
</evidence>
<dbReference type="EMBL" id="STGY01000061">
    <property type="protein sequence ID" value="THV39826.1"/>
    <property type="molecule type" value="Genomic_DNA"/>
</dbReference>
<organism evidence="3 4">
    <name type="scientific">Glycomyces buryatensis</name>
    <dbReference type="NCBI Taxonomy" id="2570927"/>
    <lineage>
        <taxon>Bacteria</taxon>
        <taxon>Bacillati</taxon>
        <taxon>Actinomycetota</taxon>
        <taxon>Actinomycetes</taxon>
        <taxon>Glycomycetales</taxon>
        <taxon>Glycomycetaceae</taxon>
        <taxon>Glycomyces</taxon>
    </lineage>
</organism>
<dbReference type="InterPro" id="IPR003959">
    <property type="entry name" value="ATPase_AAA_core"/>
</dbReference>
<dbReference type="Pfam" id="PF13304">
    <property type="entry name" value="AAA_21"/>
    <property type="match status" value="1"/>
</dbReference>
<evidence type="ECO:0000313" key="3">
    <source>
        <dbReference type="EMBL" id="THV39826.1"/>
    </source>
</evidence>
<evidence type="ECO:0000313" key="4">
    <source>
        <dbReference type="Proteomes" id="UP000308760"/>
    </source>
</evidence>
<dbReference type="PIRSF" id="PIRSF029347">
    <property type="entry name" value="RecF"/>
    <property type="match status" value="1"/>
</dbReference>
<dbReference type="GO" id="GO:0009432">
    <property type="term" value="P:SOS response"/>
    <property type="evidence" value="ECO:0007669"/>
    <property type="project" value="UniProtKB-KW"/>
</dbReference>
<feature type="domain" description="ATPase AAA-type core" evidence="2">
    <location>
        <begin position="34"/>
        <end position="356"/>
    </location>
</feature>
<dbReference type="OrthoDB" id="104167at2"/>
<comment type="caution">
    <text evidence="3">The sequence shown here is derived from an EMBL/GenBank/DDBJ whole genome shotgun (WGS) entry which is preliminary data.</text>
</comment>